<accession>A0A0F1B9N9</accession>
<comment type="caution">
    <text evidence="2">The sequence shown here is derived from an EMBL/GenBank/DDBJ whole genome shotgun (WGS) entry which is preliminary data.</text>
</comment>
<dbReference type="Proteomes" id="UP000033352">
    <property type="component" value="Unassembled WGS sequence"/>
</dbReference>
<evidence type="ECO:0008006" key="4">
    <source>
        <dbReference type="Google" id="ProtNLM"/>
    </source>
</evidence>
<organism evidence="2 3">
    <name type="scientific">Enterobacter sichuanensis</name>
    <dbReference type="NCBI Taxonomy" id="2071710"/>
    <lineage>
        <taxon>Bacteria</taxon>
        <taxon>Pseudomonadati</taxon>
        <taxon>Pseudomonadota</taxon>
        <taxon>Gammaproteobacteria</taxon>
        <taxon>Enterobacterales</taxon>
        <taxon>Enterobacteriaceae</taxon>
        <taxon>Enterobacter</taxon>
        <taxon>Enterobacter cloacae complex</taxon>
    </lineage>
</organism>
<feature type="signal peptide" evidence="1">
    <location>
        <begin position="1"/>
        <end position="20"/>
    </location>
</feature>
<evidence type="ECO:0000313" key="2">
    <source>
        <dbReference type="EMBL" id="KJN29815.1"/>
    </source>
</evidence>
<keyword evidence="1" id="KW-0732">Signal</keyword>
<protein>
    <recommendedName>
        <fullName evidence="4">Lipoprotein</fullName>
    </recommendedName>
</protein>
<dbReference type="PATRIC" id="fig|1619248.3.peg.216"/>
<gene>
    <name evidence="2" type="ORF">SS37_06515</name>
</gene>
<dbReference type="AlphaFoldDB" id="A0A0F1B9N9"/>
<name>A0A0F1B9N9_9ENTR</name>
<dbReference type="EMBL" id="JZYX01000010">
    <property type="protein sequence ID" value="KJN29815.1"/>
    <property type="molecule type" value="Genomic_DNA"/>
</dbReference>
<feature type="chain" id="PRO_5002448990" description="Lipoprotein" evidence="1">
    <location>
        <begin position="21"/>
        <end position="149"/>
    </location>
</feature>
<evidence type="ECO:0000313" key="3">
    <source>
        <dbReference type="Proteomes" id="UP000033352"/>
    </source>
</evidence>
<dbReference type="RefSeq" id="WP_045285062.1">
    <property type="nucleotide sequence ID" value="NZ_JZYX01000010.1"/>
</dbReference>
<sequence>MKIASITLAVLVAFSAPCWSAFQEREYNTWYLKNAVLYDMTQTSEGFPVMVSISQPERRSANLLVSYITEGQCSENKPLLNVNGKVLPANYFCVQVGRNKIEHFSVIDAQSVNEMVTHLKSDFTILLQNNIKIWAANIKTPKYGLTPRF</sequence>
<proteinExistence type="predicted"/>
<evidence type="ECO:0000256" key="1">
    <source>
        <dbReference type="SAM" id="SignalP"/>
    </source>
</evidence>
<reference evidence="2 3" key="1">
    <citation type="submission" date="2015-03" db="EMBL/GenBank/DDBJ databases">
        <authorList>
            <person name="McCorrison J."/>
            <person name="Sanka R."/>
            <person name="Adams M."/>
            <person name="Brinkac L."/>
            <person name="Nierman W."/>
            <person name="Sutton G."/>
            <person name="Nelson K."/>
            <person name="Kiedrowski L."/>
            <person name="Guerrero D."/>
            <person name="Bonomo R."/>
        </authorList>
    </citation>
    <scope>NUCLEOTIDE SEQUENCE [LARGE SCALE GENOMIC DNA]</scope>
    <source>
        <strain evidence="2 3">35699</strain>
    </source>
</reference>
<dbReference type="OrthoDB" id="6478811at2"/>